<gene>
    <name evidence="9" type="ORF">SI8410_12016782</name>
</gene>
<dbReference type="InterPro" id="IPR001005">
    <property type="entry name" value="SANT/Myb"/>
</dbReference>
<keyword evidence="4" id="KW-0804">Transcription</keyword>
<evidence type="ECO:0000256" key="6">
    <source>
        <dbReference type="SAM" id="MobiDB-lite"/>
    </source>
</evidence>
<dbReference type="OrthoDB" id="2143914at2759"/>
<comment type="subcellular location">
    <subcellularLocation>
        <location evidence="1">Nucleus</location>
    </subcellularLocation>
</comment>
<organism evidence="9 10">
    <name type="scientific">Spirodela intermedia</name>
    <name type="common">Intermediate duckweed</name>
    <dbReference type="NCBI Taxonomy" id="51605"/>
    <lineage>
        <taxon>Eukaryota</taxon>
        <taxon>Viridiplantae</taxon>
        <taxon>Streptophyta</taxon>
        <taxon>Embryophyta</taxon>
        <taxon>Tracheophyta</taxon>
        <taxon>Spermatophyta</taxon>
        <taxon>Magnoliopsida</taxon>
        <taxon>Liliopsida</taxon>
        <taxon>Araceae</taxon>
        <taxon>Lemnoideae</taxon>
        <taxon>Spirodela</taxon>
    </lineage>
</organism>
<evidence type="ECO:0000256" key="3">
    <source>
        <dbReference type="ARBA" id="ARBA00023125"/>
    </source>
</evidence>
<dbReference type="GO" id="GO:0005634">
    <property type="term" value="C:nucleus"/>
    <property type="evidence" value="ECO:0007669"/>
    <property type="project" value="UniProtKB-SubCell"/>
</dbReference>
<protein>
    <submittedName>
        <fullName evidence="9">Uncharacterized protein</fullName>
    </submittedName>
</protein>
<dbReference type="EMBL" id="LR746275">
    <property type="protein sequence ID" value="CAA7406104.1"/>
    <property type="molecule type" value="Genomic_DNA"/>
</dbReference>
<dbReference type="PANTHER" id="PTHR47999">
    <property type="entry name" value="TRANSCRIPTION FACTOR MYB8-RELATED-RELATED"/>
    <property type="match status" value="1"/>
</dbReference>
<name>A0A7I8L9Y6_SPIIN</name>
<feature type="domain" description="Myb-like" evidence="7">
    <location>
        <begin position="62"/>
        <end position="112"/>
    </location>
</feature>
<keyword evidence="2" id="KW-0805">Transcription regulation</keyword>
<dbReference type="PROSITE" id="PS50090">
    <property type="entry name" value="MYB_LIKE"/>
    <property type="match status" value="2"/>
</dbReference>
<dbReference type="InterPro" id="IPR015495">
    <property type="entry name" value="Myb_TF_plants"/>
</dbReference>
<dbReference type="InterPro" id="IPR017930">
    <property type="entry name" value="Myb_dom"/>
</dbReference>
<dbReference type="SMART" id="SM00717">
    <property type="entry name" value="SANT"/>
    <property type="match status" value="2"/>
</dbReference>
<evidence type="ECO:0000313" key="10">
    <source>
        <dbReference type="Proteomes" id="UP000663760"/>
    </source>
</evidence>
<sequence length="326" mass="35994">MGRAPCCEKVGLKKGRWTAEEDEILSNYIKENGEGSWRSLPKKAGLLRCGKSCRLRWINYLRTDLKRGNISSEEEETIIKLHSSLGNRWSLIAAHLPGRTDNEIKNHWNSHLSRRIHCFRRGAFLIMDPGKILSVGRRRRGGKTSRSMMKTAAGGPAAKARQRETGGDGGAIKTKPAASPPPHQSQSAGEEDLLVGEVMLPSELWEANDDIDIGGELFCSSWTSGDEFMSSRSTSEGREAEPTPATSGETDSAMGGATEALDRSCGSSATFDRPVEEDWEAMTAKLWDEAGDAWPWQLEDLGREHVVEPFYDDSALDSWFISHVLS</sequence>
<keyword evidence="3" id="KW-0238">DNA-binding</keyword>
<dbReference type="Pfam" id="PF00249">
    <property type="entry name" value="Myb_DNA-binding"/>
    <property type="match status" value="2"/>
</dbReference>
<evidence type="ECO:0000259" key="7">
    <source>
        <dbReference type="PROSITE" id="PS50090"/>
    </source>
</evidence>
<proteinExistence type="predicted"/>
<feature type="region of interest" description="Disordered" evidence="6">
    <location>
        <begin position="228"/>
        <end position="270"/>
    </location>
</feature>
<dbReference type="PROSITE" id="PS51294">
    <property type="entry name" value="HTH_MYB"/>
    <property type="match status" value="2"/>
</dbReference>
<dbReference type="CDD" id="cd00167">
    <property type="entry name" value="SANT"/>
    <property type="match status" value="2"/>
</dbReference>
<dbReference type="FunFam" id="1.10.10.60:FF:000121">
    <property type="entry name" value="Myb transcription factor"/>
    <property type="match status" value="1"/>
</dbReference>
<evidence type="ECO:0000313" key="9">
    <source>
        <dbReference type="EMBL" id="CAA7406104.1"/>
    </source>
</evidence>
<evidence type="ECO:0000256" key="5">
    <source>
        <dbReference type="ARBA" id="ARBA00023242"/>
    </source>
</evidence>
<feature type="domain" description="Myb-like" evidence="7">
    <location>
        <begin position="9"/>
        <end position="61"/>
    </location>
</feature>
<dbReference type="InterPro" id="IPR009057">
    <property type="entry name" value="Homeodomain-like_sf"/>
</dbReference>
<feature type="domain" description="HTH myb-type" evidence="8">
    <location>
        <begin position="62"/>
        <end position="116"/>
    </location>
</feature>
<feature type="region of interest" description="Disordered" evidence="6">
    <location>
        <begin position="136"/>
        <end position="189"/>
    </location>
</feature>
<keyword evidence="5" id="KW-0539">Nucleus</keyword>
<evidence type="ECO:0000259" key="8">
    <source>
        <dbReference type="PROSITE" id="PS51294"/>
    </source>
</evidence>
<dbReference type="SUPFAM" id="SSF46689">
    <property type="entry name" value="Homeodomain-like"/>
    <property type="match status" value="1"/>
</dbReference>
<reference evidence="9" key="1">
    <citation type="submission" date="2020-02" db="EMBL/GenBank/DDBJ databases">
        <authorList>
            <person name="Scholz U."/>
            <person name="Mascher M."/>
            <person name="Fiebig A."/>
        </authorList>
    </citation>
    <scope>NUCLEOTIDE SEQUENCE</scope>
</reference>
<dbReference type="Proteomes" id="UP000663760">
    <property type="component" value="Chromosome 12"/>
</dbReference>
<feature type="domain" description="HTH myb-type" evidence="8">
    <location>
        <begin position="9"/>
        <end position="61"/>
    </location>
</feature>
<evidence type="ECO:0000256" key="1">
    <source>
        <dbReference type="ARBA" id="ARBA00004123"/>
    </source>
</evidence>
<accession>A0A7I8L9Y6</accession>
<dbReference type="GO" id="GO:0003677">
    <property type="term" value="F:DNA binding"/>
    <property type="evidence" value="ECO:0007669"/>
    <property type="project" value="UniProtKB-KW"/>
</dbReference>
<dbReference type="PANTHER" id="PTHR47999:SF6">
    <property type="entry name" value="MYB-RELATED PROTEIN P"/>
    <property type="match status" value="1"/>
</dbReference>
<keyword evidence="10" id="KW-1185">Reference proteome</keyword>
<evidence type="ECO:0000256" key="4">
    <source>
        <dbReference type="ARBA" id="ARBA00023163"/>
    </source>
</evidence>
<dbReference type="AlphaFoldDB" id="A0A7I8L9Y6"/>
<evidence type="ECO:0000256" key="2">
    <source>
        <dbReference type="ARBA" id="ARBA00023015"/>
    </source>
</evidence>
<dbReference type="Gene3D" id="1.10.10.60">
    <property type="entry name" value="Homeodomain-like"/>
    <property type="match status" value="2"/>
</dbReference>